<reference evidence="3" key="1">
    <citation type="journal article" date="2023" name="Mol. Biol. Evol.">
        <title>Third-Generation Sequencing Reveals the Adaptive Role of the Epigenome in Three Deep-Sea Polychaetes.</title>
        <authorList>
            <person name="Perez M."/>
            <person name="Aroh O."/>
            <person name="Sun Y."/>
            <person name="Lan Y."/>
            <person name="Juniper S.K."/>
            <person name="Young C.R."/>
            <person name="Angers B."/>
            <person name="Qian P.Y."/>
        </authorList>
    </citation>
    <scope>NUCLEOTIDE SEQUENCE</scope>
    <source>
        <strain evidence="3">P08H-3</strain>
    </source>
</reference>
<evidence type="ECO:0000313" key="3">
    <source>
        <dbReference type="EMBL" id="KAK2151031.1"/>
    </source>
</evidence>
<dbReference type="Proteomes" id="UP001208570">
    <property type="component" value="Unassembled WGS sequence"/>
</dbReference>
<dbReference type="CDD" id="cd14326">
    <property type="entry name" value="UBA_UBL7"/>
    <property type="match status" value="1"/>
</dbReference>
<dbReference type="PANTHER" id="PTHR10677">
    <property type="entry name" value="UBIQUILIN"/>
    <property type="match status" value="1"/>
</dbReference>
<dbReference type="InterPro" id="IPR009060">
    <property type="entry name" value="UBA-like_sf"/>
</dbReference>
<dbReference type="InterPro" id="IPR015940">
    <property type="entry name" value="UBA"/>
</dbReference>
<dbReference type="PROSITE" id="PS50030">
    <property type="entry name" value="UBA"/>
    <property type="match status" value="1"/>
</dbReference>
<dbReference type="SUPFAM" id="SSF46934">
    <property type="entry name" value="UBA-like"/>
    <property type="match status" value="1"/>
</dbReference>
<protein>
    <recommendedName>
        <fullName evidence="2">UBA domain-containing protein</fullName>
    </recommendedName>
</protein>
<feature type="compositionally biased region" description="Polar residues" evidence="1">
    <location>
        <begin position="169"/>
        <end position="186"/>
    </location>
</feature>
<dbReference type="InterPro" id="IPR015496">
    <property type="entry name" value="Ubiquilin"/>
</dbReference>
<proteinExistence type="predicted"/>
<evidence type="ECO:0000313" key="4">
    <source>
        <dbReference type="Proteomes" id="UP001208570"/>
    </source>
</evidence>
<keyword evidence="4" id="KW-1185">Reference proteome</keyword>
<dbReference type="InterPro" id="IPR047878">
    <property type="entry name" value="UBL7_UBA"/>
</dbReference>
<dbReference type="GO" id="GO:0005829">
    <property type="term" value="C:cytosol"/>
    <property type="evidence" value="ECO:0007669"/>
    <property type="project" value="TreeGrafter"/>
</dbReference>
<dbReference type="SMART" id="SM00165">
    <property type="entry name" value="UBA"/>
    <property type="match status" value="1"/>
</dbReference>
<dbReference type="PANTHER" id="PTHR10677:SF25">
    <property type="entry name" value="UBIQUITIN-LIKE PROTEIN 7"/>
    <property type="match status" value="1"/>
</dbReference>
<feature type="region of interest" description="Disordered" evidence="1">
    <location>
        <begin position="167"/>
        <end position="246"/>
    </location>
</feature>
<dbReference type="Pfam" id="PF22562">
    <property type="entry name" value="UBA_7"/>
    <property type="match status" value="1"/>
</dbReference>
<accession>A0AAD9N0Z6</accession>
<organism evidence="3 4">
    <name type="scientific">Paralvinella palmiformis</name>
    <dbReference type="NCBI Taxonomy" id="53620"/>
    <lineage>
        <taxon>Eukaryota</taxon>
        <taxon>Metazoa</taxon>
        <taxon>Spiralia</taxon>
        <taxon>Lophotrochozoa</taxon>
        <taxon>Annelida</taxon>
        <taxon>Polychaeta</taxon>
        <taxon>Sedentaria</taxon>
        <taxon>Canalipalpata</taxon>
        <taxon>Terebellida</taxon>
        <taxon>Terebelliformia</taxon>
        <taxon>Alvinellidae</taxon>
        <taxon>Paralvinella</taxon>
    </lineage>
</organism>
<sequence length="319" mass="34001">MAVSVVLYKRIEGISSKINMNDVNLNGKVKEFRNRASRLLDFPVHEIGKNGSIVHVLKRSDPVEQESKPEPMDSVSIQEVVTALQAALMNPAHRNTVENMMSRPETIDSLIAATPGLDRDPIALAMLQDAELLAIVADQDLIHRVIERHPCLSHAAMMVAAAVSEENTRMSNQTAAVSSGTYSLDQMSDEDDDGVGSSALRPPTQPITTSQLAAALAAAGGGPPIMPLSDQNQSSSSSGHPPRPIITPDFLQQAVLQAAGNSLEGSSAPTQEEYVVSEVALQQLHDMGITDEAQARQALIMTSGDIEAALEILFGDGQP</sequence>
<name>A0AAD9N0Z6_9ANNE</name>
<evidence type="ECO:0000259" key="2">
    <source>
        <dbReference type="PROSITE" id="PS50030"/>
    </source>
</evidence>
<dbReference type="Gene3D" id="1.10.8.10">
    <property type="entry name" value="DNA helicase RuvA subunit, C-terminal domain"/>
    <property type="match status" value="1"/>
</dbReference>
<comment type="caution">
    <text evidence="3">The sequence shown here is derived from an EMBL/GenBank/DDBJ whole genome shotgun (WGS) entry which is preliminary data.</text>
</comment>
<gene>
    <name evidence="3" type="ORF">LSH36_378g01032</name>
</gene>
<dbReference type="AlphaFoldDB" id="A0AAD9N0Z6"/>
<dbReference type="EMBL" id="JAODUP010000378">
    <property type="protein sequence ID" value="KAK2151031.1"/>
    <property type="molecule type" value="Genomic_DNA"/>
</dbReference>
<feature type="domain" description="UBA" evidence="2">
    <location>
        <begin position="269"/>
        <end position="316"/>
    </location>
</feature>
<evidence type="ECO:0000256" key="1">
    <source>
        <dbReference type="SAM" id="MobiDB-lite"/>
    </source>
</evidence>
<dbReference type="GO" id="GO:0006511">
    <property type="term" value="P:ubiquitin-dependent protein catabolic process"/>
    <property type="evidence" value="ECO:0007669"/>
    <property type="project" value="TreeGrafter"/>
</dbReference>
<dbReference type="GO" id="GO:0031593">
    <property type="term" value="F:polyubiquitin modification-dependent protein binding"/>
    <property type="evidence" value="ECO:0007669"/>
    <property type="project" value="TreeGrafter"/>
</dbReference>